<dbReference type="Gene3D" id="3.20.20.70">
    <property type="entry name" value="Aldolase class I"/>
    <property type="match status" value="1"/>
</dbReference>
<gene>
    <name evidence="8" type="ORF">RU97_GL001314</name>
</gene>
<comment type="function">
    <text evidence="2">Converts N-acetylmannosamine-6-phosphate (ManNAc-6-P) to N-acetylglucosamine-6-phosphate (GlcNAc-6-P).</text>
</comment>
<dbReference type="PANTHER" id="PTHR36204:SF1">
    <property type="entry name" value="N-ACETYLMANNOSAMINE-6-PHOSPHATE 2-EPIMERASE-RELATED"/>
    <property type="match status" value="1"/>
</dbReference>
<evidence type="ECO:0000256" key="1">
    <source>
        <dbReference type="ARBA" id="ARBA00000056"/>
    </source>
</evidence>
<dbReference type="STRING" id="214095.RU97_GL001314"/>
<proteinExistence type="inferred from homology"/>
<dbReference type="InterPro" id="IPR013785">
    <property type="entry name" value="Aldolase_TIM"/>
</dbReference>
<dbReference type="CDD" id="cd04729">
    <property type="entry name" value="NanE"/>
    <property type="match status" value="1"/>
</dbReference>
<dbReference type="EMBL" id="JXKH01000003">
    <property type="protein sequence ID" value="OJG18696.1"/>
    <property type="molecule type" value="Genomic_DNA"/>
</dbReference>
<evidence type="ECO:0000256" key="7">
    <source>
        <dbReference type="ARBA" id="ARBA00023277"/>
    </source>
</evidence>
<dbReference type="GO" id="GO:0005829">
    <property type="term" value="C:cytosol"/>
    <property type="evidence" value="ECO:0007669"/>
    <property type="project" value="TreeGrafter"/>
</dbReference>
<keyword evidence="7" id="KW-0119">Carbohydrate metabolism</keyword>
<evidence type="ECO:0000256" key="3">
    <source>
        <dbReference type="ARBA" id="ARBA00005081"/>
    </source>
</evidence>
<dbReference type="InterPro" id="IPR007260">
    <property type="entry name" value="NanE"/>
</dbReference>
<dbReference type="GO" id="GO:0047465">
    <property type="term" value="F:N-acylglucosamine-6-phosphate 2-epimerase activity"/>
    <property type="evidence" value="ECO:0007669"/>
    <property type="project" value="UniProtKB-EC"/>
</dbReference>
<dbReference type="SUPFAM" id="SSF51366">
    <property type="entry name" value="Ribulose-phoshate binding barrel"/>
    <property type="match status" value="1"/>
</dbReference>
<dbReference type="EC" id="5.1.3.9" evidence="5"/>
<evidence type="ECO:0000256" key="6">
    <source>
        <dbReference type="ARBA" id="ARBA00023235"/>
    </source>
</evidence>
<dbReference type="GO" id="GO:0019262">
    <property type="term" value="P:N-acetylneuraminate catabolic process"/>
    <property type="evidence" value="ECO:0007669"/>
    <property type="project" value="UniProtKB-UniPathway"/>
</dbReference>
<accession>A0A1L8RFZ4</accession>
<reference evidence="8 9" key="1">
    <citation type="submission" date="2014-12" db="EMBL/GenBank/DDBJ databases">
        <title>Draft genome sequences of 29 type strains of Enterococci.</title>
        <authorList>
            <person name="Zhong Z."/>
            <person name="Sun Z."/>
            <person name="Liu W."/>
            <person name="Zhang W."/>
            <person name="Zhang H."/>
        </authorList>
    </citation>
    <scope>NUCLEOTIDE SEQUENCE [LARGE SCALE GENOMIC DNA]</scope>
    <source>
        <strain evidence="8 9">DSM 17029</strain>
    </source>
</reference>
<evidence type="ECO:0000256" key="5">
    <source>
        <dbReference type="ARBA" id="ARBA00013180"/>
    </source>
</evidence>
<dbReference type="Pfam" id="PF04131">
    <property type="entry name" value="NanE"/>
    <property type="match status" value="1"/>
</dbReference>
<protein>
    <recommendedName>
        <fullName evidence="5">N-acylglucosamine-6-phosphate 2-epimerase</fullName>
        <ecNumber evidence="5">5.1.3.9</ecNumber>
    </recommendedName>
</protein>
<evidence type="ECO:0000313" key="9">
    <source>
        <dbReference type="Proteomes" id="UP000181884"/>
    </source>
</evidence>
<name>A0A1L8RFZ4_9ENTE</name>
<organism evidence="8 9">
    <name type="scientific">Enterococcus canis</name>
    <dbReference type="NCBI Taxonomy" id="214095"/>
    <lineage>
        <taxon>Bacteria</taxon>
        <taxon>Bacillati</taxon>
        <taxon>Bacillota</taxon>
        <taxon>Bacilli</taxon>
        <taxon>Lactobacillales</taxon>
        <taxon>Enterococcaceae</taxon>
        <taxon>Enterococcus</taxon>
    </lineage>
</organism>
<dbReference type="GO" id="GO:0006053">
    <property type="term" value="P:N-acetylmannosamine catabolic process"/>
    <property type="evidence" value="ECO:0007669"/>
    <property type="project" value="TreeGrafter"/>
</dbReference>
<dbReference type="AlphaFoldDB" id="A0A1L8RFZ4"/>
<sequence length="202" mass="22025">MARAAAESGAVGIRANSVVDIQAIQDQVELPVIGLLKQVYPDSEVFITPTLKEVRAICATGVAVVAMDATTRPRPLGERLEDIITVIREEYPEVLLMADTASLADVHYAESLGFDYIGTTLFGYTEDTAGQNIADHDFKHLKDVLSQTYLPVIAEGKIDTPEKARKVLELGCHSVVCGGAITRPQEITQRFVSEIRRTKLSV</sequence>
<dbReference type="InterPro" id="IPR011060">
    <property type="entry name" value="RibuloseP-bd_barrel"/>
</dbReference>
<dbReference type="NCBIfam" id="NF002231">
    <property type="entry name" value="PRK01130.1"/>
    <property type="match status" value="1"/>
</dbReference>
<dbReference type="Proteomes" id="UP000181884">
    <property type="component" value="Unassembled WGS sequence"/>
</dbReference>
<evidence type="ECO:0000313" key="8">
    <source>
        <dbReference type="EMBL" id="OJG18696.1"/>
    </source>
</evidence>
<comment type="catalytic activity">
    <reaction evidence="1">
        <text>an N-acyl-D-glucosamine 6-phosphate = an N-acyl-D-mannosamine 6-phosphate</text>
        <dbReference type="Rhea" id="RHEA:23932"/>
        <dbReference type="ChEBI" id="CHEBI:57599"/>
        <dbReference type="ChEBI" id="CHEBI:57666"/>
        <dbReference type="EC" id="5.1.3.9"/>
    </reaction>
</comment>
<dbReference type="PANTHER" id="PTHR36204">
    <property type="entry name" value="N-ACETYLMANNOSAMINE-6-PHOSPHATE 2-EPIMERASE-RELATED"/>
    <property type="match status" value="1"/>
</dbReference>
<comment type="similarity">
    <text evidence="4">Belongs to the NanE family.</text>
</comment>
<keyword evidence="6" id="KW-0413">Isomerase</keyword>
<dbReference type="UniPathway" id="UPA00629">
    <property type="reaction ID" value="UER00682"/>
</dbReference>
<comment type="pathway">
    <text evidence="3">Amino-sugar metabolism; N-acetylneuraminate degradation; D-fructose 6-phosphate from N-acetylneuraminate: step 3/5.</text>
</comment>
<comment type="caution">
    <text evidence="8">The sequence shown here is derived from an EMBL/GenBank/DDBJ whole genome shotgun (WGS) entry which is preliminary data.</text>
</comment>
<evidence type="ECO:0000256" key="4">
    <source>
        <dbReference type="ARBA" id="ARBA00007439"/>
    </source>
</evidence>
<evidence type="ECO:0000256" key="2">
    <source>
        <dbReference type="ARBA" id="ARBA00002147"/>
    </source>
</evidence>
<keyword evidence="9" id="KW-1185">Reference proteome</keyword>